<name>A0A5C3Q078_9AGAR</name>
<evidence type="ECO:0000313" key="4">
    <source>
        <dbReference type="Proteomes" id="UP000305067"/>
    </source>
</evidence>
<keyword evidence="4" id="KW-1185">Reference proteome</keyword>
<keyword evidence="1" id="KW-0472">Membrane</keyword>
<protein>
    <recommendedName>
        <fullName evidence="2">DUF6534 domain-containing protein</fullName>
    </recommendedName>
</protein>
<evidence type="ECO:0000256" key="1">
    <source>
        <dbReference type="SAM" id="Phobius"/>
    </source>
</evidence>
<sequence>MMMLQQGILITFGVKYKYLCIMNLSIKLALELYITVVMCWLIRSTGDTTVSRKTVVNRLFFWTAEVGLLNSFCGFLLLLLIVTRSDMIWMFFYSTSSRVYANSWFAMFKGRAGILEPEPASSSRNSNDGFFGPVSIMTRVTATTEDHLGFGERLSMRAVESRSSYDIQSLQIKSQQSLTAS</sequence>
<proteinExistence type="predicted"/>
<feature type="transmembrane region" description="Helical" evidence="1">
    <location>
        <begin position="59"/>
        <end position="82"/>
    </location>
</feature>
<dbReference type="Proteomes" id="UP000305067">
    <property type="component" value="Unassembled WGS sequence"/>
</dbReference>
<evidence type="ECO:0000259" key="2">
    <source>
        <dbReference type="Pfam" id="PF20152"/>
    </source>
</evidence>
<dbReference type="InterPro" id="IPR045339">
    <property type="entry name" value="DUF6534"/>
</dbReference>
<keyword evidence="1" id="KW-0812">Transmembrane</keyword>
<dbReference type="AlphaFoldDB" id="A0A5C3Q078"/>
<evidence type="ECO:0000313" key="3">
    <source>
        <dbReference type="EMBL" id="TFK95525.1"/>
    </source>
</evidence>
<organism evidence="3 4">
    <name type="scientific">Pterulicium gracile</name>
    <dbReference type="NCBI Taxonomy" id="1884261"/>
    <lineage>
        <taxon>Eukaryota</taxon>
        <taxon>Fungi</taxon>
        <taxon>Dikarya</taxon>
        <taxon>Basidiomycota</taxon>
        <taxon>Agaricomycotina</taxon>
        <taxon>Agaricomycetes</taxon>
        <taxon>Agaricomycetidae</taxon>
        <taxon>Agaricales</taxon>
        <taxon>Pleurotineae</taxon>
        <taxon>Pterulaceae</taxon>
        <taxon>Pterulicium</taxon>
    </lineage>
</organism>
<reference evidence="3 4" key="1">
    <citation type="journal article" date="2019" name="Nat. Ecol. Evol.">
        <title>Megaphylogeny resolves global patterns of mushroom evolution.</title>
        <authorList>
            <person name="Varga T."/>
            <person name="Krizsan K."/>
            <person name="Foldi C."/>
            <person name="Dima B."/>
            <person name="Sanchez-Garcia M."/>
            <person name="Sanchez-Ramirez S."/>
            <person name="Szollosi G.J."/>
            <person name="Szarkandi J.G."/>
            <person name="Papp V."/>
            <person name="Albert L."/>
            <person name="Andreopoulos W."/>
            <person name="Angelini C."/>
            <person name="Antonin V."/>
            <person name="Barry K.W."/>
            <person name="Bougher N.L."/>
            <person name="Buchanan P."/>
            <person name="Buyck B."/>
            <person name="Bense V."/>
            <person name="Catcheside P."/>
            <person name="Chovatia M."/>
            <person name="Cooper J."/>
            <person name="Damon W."/>
            <person name="Desjardin D."/>
            <person name="Finy P."/>
            <person name="Geml J."/>
            <person name="Haridas S."/>
            <person name="Hughes K."/>
            <person name="Justo A."/>
            <person name="Karasinski D."/>
            <person name="Kautmanova I."/>
            <person name="Kiss B."/>
            <person name="Kocsube S."/>
            <person name="Kotiranta H."/>
            <person name="LaButti K.M."/>
            <person name="Lechner B.E."/>
            <person name="Liimatainen K."/>
            <person name="Lipzen A."/>
            <person name="Lukacs Z."/>
            <person name="Mihaltcheva S."/>
            <person name="Morgado L.N."/>
            <person name="Niskanen T."/>
            <person name="Noordeloos M.E."/>
            <person name="Ohm R.A."/>
            <person name="Ortiz-Santana B."/>
            <person name="Ovrebo C."/>
            <person name="Racz N."/>
            <person name="Riley R."/>
            <person name="Savchenko A."/>
            <person name="Shiryaev A."/>
            <person name="Soop K."/>
            <person name="Spirin V."/>
            <person name="Szebenyi C."/>
            <person name="Tomsovsky M."/>
            <person name="Tulloss R.E."/>
            <person name="Uehling J."/>
            <person name="Grigoriev I.V."/>
            <person name="Vagvolgyi C."/>
            <person name="Papp T."/>
            <person name="Martin F.M."/>
            <person name="Miettinen O."/>
            <person name="Hibbett D.S."/>
            <person name="Nagy L.G."/>
        </authorList>
    </citation>
    <scope>NUCLEOTIDE SEQUENCE [LARGE SCALE GENOMIC DNA]</scope>
    <source>
        <strain evidence="3 4">CBS 309.79</strain>
    </source>
</reference>
<gene>
    <name evidence="3" type="ORF">BDV98DRAFT_577565</name>
</gene>
<dbReference type="OrthoDB" id="3231781at2759"/>
<keyword evidence="1" id="KW-1133">Transmembrane helix</keyword>
<feature type="transmembrane region" description="Helical" evidence="1">
    <location>
        <begin position="21"/>
        <end position="43"/>
    </location>
</feature>
<feature type="domain" description="DUF6534" evidence="2">
    <location>
        <begin position="29"/>
        <end position="112"/>
    </location>
</feature>
<dbReference type="Pfam" id="PF20152">
    <property type="entry name" value="DUF6534"/>
    <property type="match status" value="1"/>
</dbReference>
<dbReference type="EMBL" id="ML178881">
    <property type="protein sequence ID" value="TFK95525.1"/>
    <property type="molecule type" value="Genomic_DNA"/>
</dbReference>
<accession>A0A5C3Q078</accession>